<feature type="domain" description="Helicase C-terminal" evidence="12">
    <location>
        <begin position="344"/>
        <end position="490"/>
    </location>
</feature>
<dbReference type="Gene3D" id="3.30.1370.70">
    <property type="entry name" value="Scaffold protein Nfu/NifU, N-terminal domain"/>
    <property type="match status" value="1"/>
</dbReference>
<accession>A0A2H9TIF8</accession>
<keyword evidence="6" id="KW-0067">ATP-binding</keyword>
<dbReference type="GO" id="GO:0016787">
    <property type="term" value="F:hydrolase activity"/>
    <property type="evidence" value="ECO:0007669"/>
    <property type="project" value="UniProtKB-KW"/>
</dbReference>
<dbReference type="GO" id="GO:0003723">
    <property type="term" value="F:RNA binding"/>
    <property type="evidence" value="ECO:0007669"/>
    <property type="project" value="UniProtKB-KW"/>
</dbReference>
<comment type="similarity">
    <text evidence="8">Belongs to the DEAD box helicase family. DDX52/ROK1 subfamily.</text>
</comment>
<dbReference type="InterPro" id="IPR027417">
    <property type="entry name" value="P-loop_NTPase"/>
</dbReference>
<gene>
    <name evidence="13" type="ORF">PSACC_02641</name>
</gene>
<keyword evidence="5" id="KW-0347">Helicase</keyword>
<dbReference type="InterPro" id="IPR014824">
    <property type="entry name" value="Nfu/NifU_N"/>
</dbReference>
<dbReference type="SMART" id="SM00490">
    <property type="entry name" value="HELICc"/>
    <property type="match status" value="1"/>
</dbReference>
<dbReference type="InterPro" id="IPR036498">
    <property type="entry name" value="Nfu/NifU_N_sf"/>
</dbReference>
<dbReference type="SMART" id="SM00487">
    <property type="entry name" value="DEXDc"/>
    <property type="match status" value="1"/>
</dbReference>
<dbReference type="STRING" id="1246581.A0A2H9TIF8"/>
<proteinExistence type="inferred from homology"/>
<evidence type="ECO:0000313" key="13">
    <source>
        <dbReference type="EMBL" id="PJF17543.1"/>
    </source>
</evidence>
<evidence type="ECO:0000256" key="8">
    <source>
        <dbReference type="ARBA" id="ARBA00024355"/>
    </source>
</evidence>
<dbReference type="InterPro" id="IPR001075">
    <property type="entry name" value="NIF_FeS_clus_asmbl_NifU_C"/>
</dbReference>
<dbReference type="SUPFAM" id="SSF110836">
    <property type="entry name" value="Hypothetical protein SAV1430"/>
    <property type="match status" value="1"/>
</dbReference>
<feature type="compositionally biased region" description="Basic and acidic residues" evidence="10">
    <location>
        <begin position="19"/>
        <end position="40"/>
    </location>
</feature>
<dbReference type="EMBL" id="MTSL01000169">
    <property type="protein sequence ID" value="PJF17543.1"/>
    <property type="molecule type" value="Genomic_DNA"/>
</dbReference>
<feature type="domain" description="Helicase ATP-binding" evidence="11">
    <location>
        <begin position="135"/>
        <end position="315"/>
    </location>
</feature>
<dbReference type="Pfam" id="PF00270">
    <property type="entry name" value="DEAD"/>
    <property type="match status" value="1"/>
</dbReference>
<dbReference type="InterPro" id="IPR014001">
    <property type="entry name" value="Helicase_ATP-bd"/>
</dbReference>
<dbReference type="PROSITE" id="PS51194">
    <property type="entry name" value="HELICASE_CTER"/>
    <property type="match status" value="1"/>
</dbReference>
<dbReference type="InterPro" id="IPR011545">
    <property type="entry name" value="DEAD/DEAH_box_helicase_dom"/>
</dbReference>
<dbReference type="EC" id="3.6.4.13" evidence="2"/>
<evidence type="ECO:0000256" key="3">
    <source>
        <dbReference type="ARBA" id="ARBA00022741"/>
    </source>
</evidence>
<dbReference type="InterPro" id="IPR001650">
    <property type="entry name" value="Helicase_C-like"/>
</dbReference>
<feature type="region of interest" description="Disordered" evidence="10">
    <location>
        <begin position="16"/>
        <end position="61"/>
    </location>
</feature>
<dbReference type="InterPro" id="IPR050079">
    <property type="entry name" value="DEAD_box_RNA_helicase"/>
</dbReference>
<dbReference type="GO" id="GO:0005829">
    <property type="term" value="C:cytosol"/>
    <property type="evidence" value="ECO:0007669"/>
    <property type="project" value="TreeGrafter"/>
</dbReference>
<evidence type="ECO:0000256" key="6">
    <source>
        <dbReference type="ARBA" id="ARBA00022840"/>
    </source>
</evidence>
<evidence type="ECO:0000256" key="2">
    <source>
        <dbReference type="ARBA" id="ARBA00012552"/>
    </source>
</evidence>
<dbReference type="PROSITE" id="PS00039">
    <property type="entry name" value="DEAD_ATP_HELICASE"/>
    <property type="match status" value="1"/>
</dbReference>
<dbReference type="GO" id="GO:0005524">
    <property type="term" value="F:ATP binding"/>
    <property type="evidence" value="ECO:0007669"/>
    <property type="project" value="UniProtKB-KW"/>
</dbReference>
<dbReference type="SUPFAM" id="SSF52540">
    <property type="entry name" value="P-loop containing nucleoside triphosphate hydrolases"/>
    <property type="match status" value="1"/>
</dbReference>
<evidence type="ECO:0000256" key="1">
    <source>
        <dbReference type="ARBA" id="ARBA00006420"/>
    </source>
</evidence>
<feature type="compositionally biased region" description="Low complexity" evidence="10">
    <location>
        <begin position="52"/>
        <end position="61"/>
    </location>
</feature>
<dbReference type="GO" id="GO:0005506">
    <property type="term" value="F:iron ion binding"/>
    <property type="evidence" value="ECO:0007669"/>
    <property type="project" value="InterPro"/>
</dbReference>
<comment type="similarity">
    <text evidence="1">Belongs to the NifU family.</text>
</comment>
<dbReference type="CDD" id="cd18787">
    <property type="entry name" value="SF2_C_DEAD"/>
    <property type="match status" value="1"/>
</dbReference>
<evidence type="ECO:0000256" key="9">
    <source>
        <dbReference type="ARBA" id="ARBA00047984"/>
    </source>
</evidence>
<evidence type="ECO:0000313" key="14">
    <source>
        <dbReference type="Proteomes" id="UP000240830"/>
    </source>
</evidence>
<dbReference type="SMART" id="SM00932">
    <property type="entry name" value="Nfu_N"/>
    <property type="match status" value="1"/>
</dbReference>
<dbReference type="SUPFAM" id="SSF117916">
    <property type="entry name" value="Fe-S cluster assembly (FSCA) domain-like"/>
    <property type="match status" value="1"/>
</dbReference>
<evidence type="ECO:0000259" key="12">
    <source>
        <dbReference type="PROSITE" id="PS51194"/>
    </source>
</evidence>
<dbReference type="FunFam" id="3.30.300.130:FF:000001">
    <property type="entry name" value="NFU1 iron-sulfur cluster scaffold"/>
    <property type="match status" value="1"/>
</dbReference>
<dbReference type="Pfam" id="PF00271">
    <property type="entry name" value="Helicase_C"/>
    <property type="match status" value="1"/>
</dbReference>
<dbReference type="GO" id="GO:0051536">
    <property type="term" value="F:iron-sulfur cluster binding"/>
    <property type="evidence" value="ECO:0007669"/>
    <property type="project" value="InterPro"/>
</dbReference>
<protein>
    <recommendedName>
        <fullName evidence="2">RNA helicase</fullName>
        <ecNumber evidence="2">3.6.4.13</ecNumber>
    </recommendedName>
</protein>
<evidence type="ECO:0000256" key="4">
    <source>
        <dbReference type="ARBA" id="ARBA00022801"/>
    </source>
</evidence>
<dbReference type="Gene3D" id="3.40.50.300">
    <property type="entry name" value="P-loop containing nucleotide triphosphate hydrolases"/>
    <property type="match status" value="2"/>
</dbReference>
<dbReference type="PANTHER" id="PTHR47959">
    <property type="entry name" value="ATP-DEPENDENT RNA HELICASE RHLE-RELATED"/>
    <property type="match status" value="1"/>
</dbReference>
<dbReference type="Gene3D" id="3.30.300.130">
    <property type="entry name" value="Fe-S cluster assembly (FSCA)"/>
    <property type="match status" value="1"/>
</dbReference>
<dbReference type="InterPro" id="IPR000629">
    <property type="entry name" value="RNA-helicase_DEAD-box_CS"/>
</dbReference>
<dbReference type="CDD" id="cd17957">
    <property type="entry name" value="DEADc_DDX52"/>
    <property type="match status" value="1"/>
</dbReference>
<organism evidence="13 14">
    <name type="scientific">Paramicrosporidium saccamoebae</name>
    <dbReference type="NCBI Taxonomy" id="1246581"/>
    <lineage>
        <taxon>Eukaryota</taxon>
        <taxon>Fungi</taxon>
        <taxon>Fungi incertae sedis</taxon>
        <taxon>Cryptomycota</taxon>
        <taxon>Cryptomycota incertae sedis</taxon>
        <taxon>Paramicrosporidium</taxon>
    </lineage>
</organism>
<dbReference type="GO" id="GO:0003724">
    <property type="term" value="F:RNA helicase activity"/>
    <property type="evidence" value="ECO:0007669"/>
    <property type="project" value="UniProtKB-EC"/>
</dbReference>
<dbReference type="GO" id="GO:0016226">
    <property type="term" value="P:iron-sulfur cluster assembly"/>
    <property type="evidence" value="ECO:0007669"/>
    <property type="project" value="InterPro"/>
</dbReference>
<evidence type="ECO:0000256" key="7">
    <source>
        <dbReference type="ARBA" id="ARBA00022884"/>
    </source>
</evidence>
<keyword evidence="14" id="KW-1185">Reference proteome</keyword>
<sequence>MDDLFRKLSSGARFSQKSYRAEKRRDLKLQNSDKKHTTQERDDELDFFGSQTATTEPAAARTTEPIGKRPMFKTETDMHVFRKEQEIKVYGEDVPRPIRKFRDLCRPDYGVPEEMVEALVAAGLKKPTPVQTQATTVLLAGRDAFITAPTGSGKTLVFVLAILSRLLKTEERSGKIEAVIISPTRELAAQIRNEFRRFTPTLAGKPVIGSVLLNKAVLNSWQSKPPKTFPSILITTPKRLVHGIEKKIIDLSLTSQLMLDEADKLLDLGLMEQIDDILAACTYKDGPIQKALFSATIPTGVEELARSFMNADPVRVTVGTLNGATKTIKQKLVYVGQEEGKLMAIRQMLAKGVEPPVIIFTETIDRAQELFRELVQHGINADIIHSSRSQTDRERVITQFRNGRIWFLITTELLARGLDFPAVSCVINYDFPLSTASYIHRIGRTGRAGKRGKAITFFTREDADALRIVANVMLRCGYNGRVGNRMVEIVMAANRQCAPGVDEFLWDGEDELKLAGQIQPVAFVAELCTIGACQTGTFTPATRNPEVTTYTILTTSWTTEFTTKTQVTQFTLTTTSTRTLTTTITNNALSVTIRTSFTTIPLTVTAHTSLTRYVFSDDTVLTTVTSTTMIFTSLSFSLRTARTTTTTSTTLVRRSTIVQSFQVSVTSTNTIFFTTTTIGSFVTFTALEVTTVTTTLLTQNFFVFETSTEPGGFVTATISLQPSTFTESVFTEATVTVPFFQLDFVFDTTTALWQLDLLKRNIRNLFIQTESTPNENSLKFKPGQPVTGSTKVLEFLDPNSARRSSELADDIFRLSGVRGVMFGSDFITVTKTPEVKWTQLKPSIYAAIMDFLSTGRPLIKEVPSEPEQKEGDYRQEDHEVVMMIKEILDTRIRPTVQDDGGDVQFVSFHDGIVALQLKGACRSCSSSVVTLKLGIENMLMHYIPEVKEVRQVEDPLEKASEEYFQQVERSTKNPDDRE</sequence>
<comment type="caution">
    <text evidence="13">The sequence shown here is derived from an EMBL/GenBank/DDBJ whole genome shotgun (WGS) entry which is preliminary data.</text>
</comment>
<dbReference type="PROSITE" id="PS51192">
    <property type="entry name" value="HELICASE_ATP_BIND_1"/>
    <property type="match status" value="1"/>
</dbReference>
<dbReference type="GO" id="GO:0030490">
    <property type="term" value="P:maturation of SSU-rRNA"/>
    <property type="evidence" value="ECO:0007669"/>
    <property type="project" value="InterPro"/>
</dbReference>
<keyword evidence="3" id="KW-0547">Nucleotide-binding</keyword>
<keyword evidence="7" id="KW-0694">RNA-binding</keyword>
<evidence type="ECO:0000259" key="11">
    <source>
        <dbReference type="PROSITE" id="PS51192"/>
    </source>
</evidence>
<keyword evidence="4" id="KW-0378">Hydrolase</keyword>
<dbReference type="Proteomes" id="UP000240830">
    <property type="component" value="Unassembled WGS sequence"/>
</dbReference>
<dbReference type="PANTHER" id="PTHR47959:SF15">
    <property type="entry name" value="RNA HELICASE"/>
    <property type="match status" value="1"/>
</dbReference>
<dbReference type="Pfam" id="PF08712">
    <property type="entry name" value="Nfu_N"/>
    <property type="match status" value="1"/>
</dbReference>
<name>A0A2H9TIF8_9FUNG</name>
<reference evidence="13 14" key="1">
    <citation type="submission" date="2016-10" db="EMBL/GenBank/DDBJ databases">
        <title>The genome of Paramicrosporidium saccamoebae is the missing link in understanding Cryptomycota and Microsporidia evolution.</title>
        <authorList>
            <person name="Quandt C.A."/>
            <person name="Beaudet D."/>
            <person name="Corsaro D."/>
            <person name="Michel R."/>
            <person name="Corradi N."/>
            <person name="James T."/>
        </authorList>
    </citation>
    <scope>NUCLEOTIDE SEQUENCE [LARGE SCALE GENOMIC DNA]</scope>
    <source>
        <strain evidence="13 14">KSL3</strain>
    </source>
</reference>
<dbReference type="Pfam" id="PF01106">
    <property type="entry name" value="NifU"/>
    <property type="match status" value="1"/>
</dbReference>
<evidence type="ECO:0000256" key="10">
    <source>
        <dbReference type="SAM" id="MobiDB-lite"/>
    </source>
</evidence>
<dbReference type="OrthoDB" id="360161at2759"/>
<evidence type="ECO:0000256" key="5">
    <source>
        <dbReference type="ARBA" id="ARBA00022806"/>
    </source>
</evidence>
<comment type="catalytic activity">
    <reaction evidence="9">
        <text>ATP + H2O = ADP + phosphate + H(+)</text>
        <dbReference type="Rhea" id="RHEA:13065"/>
        <dbReference type="ChEBI" id="CHEBI:15377"/>
        <dbReference type="ChEBI" id="CHEBI:15378"/>
        <dbReference type="ChEBI" id="CHEBI:30616"/>
        <dbReference type="ChEBI" id="CHEBI:43474"/>
        <dbReference type="ChEBI" id="CHEBI:456216"/>
        <dbReference type="EC" id="3.6.4.13"/>
    </reaction>
</comment>
<dbReference type="AlphaFoldDB" id="A0A2H9TIF8"/>
<dbReference type="InterPro" id="IPR034904">
    <property type="entry name" value="FSCA_dom_sf"/>
</dbReference>
<dbReference type="InterPro" id="IPR044764">
    <property type="entry name" value="DDX52/Rok1_DEADc"/>
</dbReference>